<evidence type="ECO:0000313" key="1">
    <source>
        <dbReference type="EMBL" id="KAG0719704.1"/>
    </source>
</evidence>
<dbReference type="EMBL" id="JACEEZ010014126">
    <property type="protein sequence ID" value="KAG0719704.1"/>
    <property type="molecule type" value="Genomic_DNA"/>
</dbReference>
<protein>
    <submittedName>
        <fullName evidence="1">Uncharacterized protein</fullName>
    </submittedName>
</protein>
<reference evidence="1" key="1">
    <citation type="submission" date="2020-07" db="EMBL/GenBank/DDBJ databases">
        <title>The High-quality genome of the commercially important snow crab, Chionoecetes opilio.</title>
        <authorList>
            <person name="Jeong J.-H."/>
            <person name="Ryu S."/>
        </authorList>
    </citation>
    <scope>NUCLEOTIDE SEQUENCE</scope>
    <source>
        <strain evidence="1">MADBK_172401_WGS</strain>
        <tissue evidence="1">Digestive gland</tissue>
    </source>
</reference>
<sequence>MYVWYSSFFKALAASRTGSCCLISAALSNVFQESKSRGDTRDRCHHQSRDDTVDPCSPSSLMVASCRGTDIWPGSWTICCSGTIVERADIWEPLMKKGDNIIIAAGYSVAVAQQQPVMFLQMIQMTNSMSEARGKCVDFKNGEVGGNSYAQVMFSSTYYRGLIENVKRAHLQTRYGRMPCN</sequence>
<gene>
    <name evidence="1" type="ORF">GWK47_007167</name>
</gene>
<proteinExistence type="predicted"/>
<comment type="caution">
    <text evidence="1">The sequence shown here is derived from an EMBL/GenBank/DDBJ whole genome shotgun (WGS) entry which is preliminary data.</text>
</comment>
<organism evidence="1 2">
    <name type="scientific">Chionoecetes opilio</name>
    <name type="common">Atlantic snow crab</name>
    <name type="synonym">Cancer opilio</name>
    <dbReference type="NCBI Taxonomy" id="41210"/>
    <lineage>
        <taxon>Eukaryota</taxon>
        <taxon>Metazoa</taxon>
        <taxon>Ecdysozoa</taxon>
        <taxon>Arthropoda</taxon>
        <taxon>Crustacea</taxon>
        <taxon>Multicrustacea</taxon>
        <taxon>Malacostraca</taxon>
        <taxon>Eumalacostraca</taxon>
        <taxon>Eucarida</taxon>
        <taxon>Decapoda</taxon>
        <taxon>Pleocyemata</taxon>
        <taxon>Brachyura</taxon>
        <taxon>Eubrachyura</taxon>
        <taxon>Majoidea</taxon>
        <taxon>Majidae</taxon>
        <taxon>Chionoecetes</taxon>
    </lineage>
</organism>
<name>A0A8J5CRG3_CHIOP</name>
<accession>A0A8J5CRG3</accession>
<dbReference type="AlphaFoldDB" id="A0A8J5CRG3"/>
<evidence type="ECO:0000313" key="2">
    <source>
        <dbReference type="Proteomes" id="UP000770661"/>
    </source>
</evidence>
<dbReference type="Proteomes" id="UP000770661">
    <property type="component" value="Unassembled WGS sequence"/>
</dbReference>
<keyword evidence="2" id="KW-1185">Reference proteome</keyword>